<evidence type="ECO:0000313" key="2">
    <source>
        <dbReference type="Proteomes" id="UP000050795"/>
    </source>
</evidence>
<dbReference type="Proteomes" id="UP000050795">
    <property type="component" value="Unassembled WGS sequence"/>
</dbReference>
<feature type="compositionally biased region" description="Polar residues" evidence="1">
    <location>
        <begin position="130"/>
        <end position="139"/>
    </location>
</feature>
<sequence>MKDMNYGYHHGYMNAMHQPSSYSWLRKVSNETVGDGLHNRYFIPPRLSNLDSNPAPATSAGGCQSDRLTSTQNISSALLSKARRRQIEGRSSSVANDADDAERIYGIVPLSPSYLYHQFMPSNGVMLKGMSSSSRSNQDGGELNLPGTISAPPGTPIKLPYAPPASLIGTTSGFSCPDSGSQIINGG</sequence>
<accession>A0AA85IXN6</accession>
<proteinExistence type="predicted"/>
<keyword evidence="2" id="KW-1185">Reference proteome</keyword>
<evidence type="ECO:0000256" key="1">
    <source>
        <dbReference type="SAM" id="MobiDB-lite"/>
    </source>
</evidence>
<dbReference type="AlphaFoldDB" id="A0AA85IXN6"/>
<protein>
    <submittedName>
        <fullName evidence="3">Uncharacterized protein</fullName>
    </submittedName>
</protein>
<name>A0AA85IXN6_TRIRE</name>
<feature type="region of interest" description="Disordered" evidence="1">
    <location>
        <begin position="130"/>
        <end position="151"/>
    </location>
</feature>
<evidence type="ECO:0000313" key="3">
    <source>
        <dbReference type="WBParaSite" id="TREG1_110080.1"/>
    </source>
</evidence>
<organism evidence="2 3">
    <name type="scientific">Trichobilharzia regenti</name>
    <name type="common">Nasal bird schistosome</name>
    <dbReference type="NCBI Taxonomy" id="157069"/>
    <lineage>
        <taxon>Eukaryota</taxon>
        <taxon>Metazoa</taxon>
        <taxon>Spiralia</taxon>
        <taxon>Lophotrochozoa</taxon>
        <taxon>Platyhelminthes</taxon>
        <taxon>Trematoda</taxon>
        <taxon>Digenea</taxon>
        <taxon>Strigeidida</taxon>
        <taxon>Schistosomatoidea</taxon>
        <taxon>Schistosomatidae</taxon>
        <taxon>Trichobilharzia</taxon>
    </lineage>
</organism>
<reference evidence="3" key="2">
    <citation type="submission" date="2023-11" db="UniProtKB">
        <authorList>
            <consortium name="WormBaseParasite"/>
        </authorList>
    </citation>
    <scope>IDENTIFICATION</scope>
</reference>
<dbReference type="WBParaSite" id="TREG1_110080.1">
    <property type="protein sequence ID" value="TREG1_110080.1"/>
    <property type="gene ID" value="TREG1_110080"/>
</dbReference>
<reference evidence="2" key="1">
    <citation type="submission" date="2022-06" db="EMBL/GenBank/DDBJ databases">
        <authorList>
            <person name="Berger JAMES D."/>
            <person name="Berger JAMES D."/>
        </authorList>
    </citation>
    <scope>NUCLEOTIDE SEQUENCE [LARGE SCALE GENOMIC DNA]</scope>
</reference>